<accession>A0ABX8JH80</accession>
<comment type="subcellular location">
    <subcellularLocation>
        <location evidence="1">Membrane</location>
    </subcellularLocation>
</comment>
<keyword evidence="5" id="KW-0249">Electron transport</keyword>
<evidence type="ECO:0000256" key="2">
    <source>
        <dbReference type="ARBA" id="ARBA00022448"/>
    </source>
</evidence>
<evidence type="ECO:0000313" key="9">
    <source>
        <dbReference type="Proteomes" id="UP000683493"/>
    </source>
</evidence>
<dbReference type="PANTHER" id="PTHR30333">
    <property type="entry name" value="CYTOCHROME C-TYPE PROTEIN"/>
    <property type="match status" value="1"/>
</dbReference>
<dbReference type="Proteomes" id="UP000683493">
    <property type="component" value="Chromosome"/>
</dbReference>
<evidence type="ECO:0000256" key="6">
    <source>
        <dbReference type="ARBA" id="ARBA00023004"/>
    </source>
</evidence>
<dbReference type="CDD" id="cd21555">
    <property type="entry name" value="OmcS-like"/>
    <property type="match status" value="1"/>
</dbReference>
<dbReference type="PANTHER" id="PTHR30333:SF1">
    <property type="entry name" value="CYTOCHROME C-TYPE PROTEIN NAPC"/>
    <property type="match status" value="1"/>
</dbReference>
<keyword evidence="7" id="KW-0472">Membrane</keyword>
<evidence type="ECO:0000256" key="1">
    <source>
        <dbReference type="ARBA" id="ARBA00004370"/>
    </source>
</evidence>
<evidence type="ECO:0000313" key="8">
    <source>
        <dbReference type="EMBL" id="QWV96496.1"/>
    </source>
</evidence>
<proteinExistence type="predicted"/>
<reference evidence="8 9" key="1">
    <citation type="submission" date="2021-06" db="EMBL/GenBank/DDBJ databases">
        <title>Gemonas diversity in paddy soil.</title>
        <authorList>
            <person name="Liu G."/>
        </authorList>
    </citation>
    <scope>NUCLEOTIDE SEQUENCE [LARGE SCALE GENOMIC DNA]</scope>
    <source>
        <strain evidence="8 9">RG29</strain>
    </source>
</reference>
<keyword evidence="4" id="KW-0479">Metal-binding</keyword>
<keyword evidence="9" id="KW-1185">Reference proteome</keyword>
<keyword evidence="3" id="KW-0349">Heme</keyword>
<evidence type="ECO:0000256" key="3">
    <source>
        <dbReference type="ARBA" id="ARBA00022617"/>
    </source>
</evidence>
<keyword evidence="6" id="KW-0408">Iron</keyword>
<dbReference type="InterPro" id="IPR051174">
    <property type="entry name" value="Cytochrome_c-type_ET"/>
</dbReference>
<sequence length="422" mass="44519">MITALVISLSSAHAASFAKGESFHKGGTGECNGCHATGASEIALRKNRSAIDLLGSDASSTCLRCHEASDGSVTPQGHYIATSGLQLGEGMAPVELTPAGDFGWLKKNYRWRGENGRMEESQGQRHGHNIVAADYGYTADSKITMAPGGNYPSQKLSCTSCHDPHGNYRRAADGTISNAGLPIIASGSYTTSPEPGPNGTVSTYRMLAGKGYQDKGGAGLEFRADPPAAIAPVSYNRDESVNDTRVAYGSGMSEWCSNCHDRMHADNSGRASQHPSGKNARLGAESASNYNSYVASGNLNGSMTTAYNSLVPFEMGTDDYQTLKATANSNGSNRSGANMDSNVMCLSCHRAHASGFDSMTRWNVSATFIVYNGAYPGTDNGAPESIAQGRTSGEVKKAMYGKKALSFASYQRSLCNKCHAKD</sequence>
<name>A0ABX8JH80_9BACT</name>
<protein>
    <submittedName>
        <fullName evidence="8">Cytochrome C</fullName>
    </submittedName>
</protein>
<keyword evidence="2" id="KW-0813">Transport</keyword>
<evidence type="ECO:0000256" key="5">
    <source>
        <dbReference type="ARBA" id="ARBA00022982"/>
    </source>
</evidence>
<evidence type="ECO:0000256" key="7">
    <source>
        <dbReference type="ARBA" id="ARBA00023136"/>
    </source>
</evidence>
<gene>
    <name evidence="8" type="ORF">KP005_14090</name>
</gene>
<organism evidence="8 9">
    <name type="scientific">Geomonas diazotrophica</name>
    <dbReference type="NCBI Taxonomy" id="2843197"/>
    <lineage>
        <taxon>Bacteria</taxon>
        <taxon>Pseudomonadati</taxon>
        <taxon>Thermodesulfobacteriota</taxon>
        <taxon>Desulfuromonadia</taxon>
        <taxon>Geobacterales</taxon>
        <taxon>Geobacteraceae</taxon>
        <taxon>Geomonas</taxon>
    </lineage>
</organism>
<dbReference type="EMBL" id="CP076724">
    <property type="protein sequence ID" value="QWV96496.1"/>
    <property type="molecule type" value="Genomic_DNA"/>
</dbReference>
<evidence type="ECO:0000256" key="4">
    <source>
        <dbReference type="ARBA" id="ARBA00022723"/>
    </source>
</evidence>